<gene>
    <name evidence="5" type="ORF">QP939_25015</name>
</gene>
<evidence type="ECO:0000259" key="4">
    <source>
        <dbReference type="Pfam" id="PF17853"/>
    </source>
</evidence>
<evidence type="ECO:0000259" key="3">
    <source>
        <dbReference type="Pfam" id="PF14361"/>
    </source>
</evidence>
<protein>
    <submittedName>
        <fullName evidence="5">Helix-turn-helix domain-containing protein</fullName>
    </submittedName>
</protein>
<dbReference type="Gene3D" id="1.10.10.2840">
    <property type="entry name" value="PucR C-terminal helix-turn-helix domain"/>
    <property type="match status" value="1"/>
</dbReference>
<dbReference type="PANTHER" id="PTHR33744">
    <property type="entry name" value="CARBOHYDRATE DIACID REGULATOR"/>
    <property type="match status" value="1"/>
</dbReference>
<comment type="similarity">
    <text evidence="1">Belongs to the CdaR family.</text>
</comment>
<evidence type="ECO:0000256" key="1">
    <source>
        <dbReference type="ARBA" id="ARBA00006754"/>
    </source>
</evidence>
<organism evidence="5 6">
    <name type="scientific">Amycolatopsis nalaikhensis</name>
    <dbReference type="NCBI Taxonomy" id="715472"/>
    <lineage>
        <taxon>Bacteria</taxon>
        <taxon>Bacillati</taxon>
        <taxon>Actinomycetota</taxon>
        <taxon>Actinomycetes</taxon>
        <taxon>Pseudonocardiales</taxon>
        <taxon>Pseudonocardiaceae</taxon>
        <taxon>Amycolatopsis</taxon>
    </lineage>
</organism>
<dbReference type="Proteomes" id="UP001227101">
    <property type="component" value="Chromosome"/>
</dbReference>
<reference evidence="5 6" key="1">
    <citation type="submission" date="2023-06" db="EMBL/GenBank/DDBJ databases">
        <authorList>
            <person name="Oyuntsetseg B."/>
            <person name="Kim S.B."/>
        </authorList>
    </citation>
    <scope>NUCLEOTIDE SEQUENCE [LARGE SCALE GENOMIC DNA]</scope>
    <source>
        <strain evidence="5 6">2-2</strain>
    </source>
</reference>
<feature type="domain" description="PucR C-terminal helix-turn-helix" evidence="2">
    <location>
        <begin position="306"/>
        <end position="363"/>
    </location>
</feature>
<proteinExistence type="inferred from homology"/>
<dbReference type="InterPro" id="IPR051448">
    <property type="entry name" value="CdaR-like_regulators"/>
</dbReference>
<evidence type="ECO:0000259" key="2">
    <source>
        <dbReference type="Pfam" id="PF13556"/>
    </source>
</evidence>
<sequence>MDAVDALFPRSGEIAAAMMSRCAAEIPAYRLLPATVLEGDLVANARAVFELFLTTVAEGRRPTADELALPIAWGAERARDGLPLEAVLKIYPLAAAVAWERVEGDRAPLGARMLDFLGEVMPRVAEAYLRERDDLDWERREDRQHLVANLLAGRPVRRRELAESYDVVVFHLPTLPASSGARAATDLFRAVRSDLDGQPGVLVTFKGDGGVLLVPPESEADAVAARVDRVCGRPCTAAAVRAVSHADIPAAHAQAVEILALAENLRRPPRLYRLADLAIEYQLARPGPAREALAAVLEPLEEHPHLIDALRAFVTSGYNRGEAATALNIHRNTLTYRLGRIQLITGYDATRPSDARHLAAAMTAYDITRQHG</sequence>
<accession>A0ABY8Y1X7</accession>
<dbReference type="PANTHER" id="PTHR33744:SF7">
    <property type="entry name" value="PUCR FAMILY TRANSCRIPTIONAL REGULATOR"/>
    <property type="match status" value="1"/>
</dbReference>
<keyword evidence="6" id="KW-1185">Reference proteome</keyword>
<name>A0ABY8Y1X7_9PSEU</name>
<dbReference type="Pfam" id="PF13556">
    <property type="entry name" value="HTH_30"/>
    <property type="match status" value="1"/>
</dbReference>
<dbReference type="RefSeq" id="WP_285459239.1">
    <property type="nucleotide sequence ID" value="NZ_CP127173.1"/>
</dbReference>
<evidence type="ECO:0000313" key="6">
    <source>
        <dbReference type="Proteomes" id="UP001227101"/>
    </source>
</evidence>
<dbReference type="InterPro" id="IPR042070">
    <property type="entry name" value="PucR_C-HTH_sf"/>
</dbReference>
<feature type="domain" description="RsbT co-antagonist protein RsbRD N-terminal" evidence="3">
    <location>
        <begin position="13"/>
        <end position="143"/>
    </location>
</feature>
<evidence type="ECO:0000313" key="5">
    <source>
        <dbReference type="EMBL" id="WIV61632.1"/>
    </source>
</evidence>
<dbReference type="Pfam" id="PF14361">
    <property type="entry name" value="RsbRD_N"/>
    <property type="match status" value="1"/>
</dbReference>
<feature type="domain" description="CdaR GGDEF-like" evidence="4">
    <location>
        <begin position="161"/>
        <end position="260"/>
    </location>
</feature>
<dbReference type="Pfam" id="PF17853">
    <property type="entry name" value="GGDEF_2"/>
    <property type="match status" value="1"/>
</dbReference>
<dbReference type="InterPro" id="IPR025751">
    <property type="entry name" value="RsbRD_N_dom"/>
</dbReference>
<dbReference type="EMBL" id="CP127173">
    <property type="protein sequence ID" value="WIV61632.1"/>
    <property type="molecule type" value="Genomic_DNA"/>
</dbReference>
<dbReference type="InterPro" id="IPR041522">
    <property type="entry name" value="CdaR_GGDEF"/>
</dbReference>
<dbReference type="InterPro" id="IPR025736">
    <property type="entry name" value="PucR_C-HTH_dom"/>
</dbReference>